<dbReference type="Pfam" id="PF01758">
    <property type="entry name" value="SBF"/>
    <property type="match status" value="1"/>
</dbReference>
<dbReference type="InterPro" id="IPR038770">
    <property type="entry name" value="Na+/solute_symporter_sf"/>
</dbReference>
<organism evidence="9 10">
    <name type="scientific">Triparma strigata</name>
    <dbReference type="NCBI Taxonomy" id="1606541"/>
    <lineage>
        <taxon>Eukaryota</taxon>
        <taxon>Sar</taxon>
        <taxon>Stramenopiles</taxon>
        <taxon>Ochrophyta</taxon>
        <taxon>Bolidophyceae</taxon>
        <taxon>Parmales</taxon>
        <taxon>Triparmaceae</taxon>
        <taxon>Triparma</taxon>
    </lineage>
</organism>
<feature type="transmembrane region" description="Helical" evidence="7">
    <location>
        <begin position="196"/>
        <end position="219"/>
    </location>
</feature>
<dbReference type="PANTHER" id="PTHR10361:SF28">
    <property type="entry name" value="P3 PROTEIN-RELATED"/>
    <property type="match status" value="1"/>
</dbReference>
<feature type="transmembrane region" description="Helical" evidence="7">
    <location>
        <begin position="77"/>
        <end position="94"/>
    </location>
</feature>
<dbReference type="AlphaFoldDB" id="A0A9W6ZQ68"/>
<evidence type="ECO:0000256" key="3">
    <source>
        <dbReference type="ARBA" id="ARBA00022692"/>
    </source>
</evidence>
<feature type="region of interest" description="Disordered" evidence="6">
    <location>
        <begin position="44"/>
        <end position="63"/>
    </location>
</feature>
<keyword evidence="5 7" id="KW-0472">Membrane</keyword>
<comment type="subcellular location">
    <subcellularLocation>
        <location evidence="1">Membrane</location>
        <topology evidence="1">Multi-pass membrane protein</topology>
    </subcellularLocation>
</comment>
<keyword evidence="4 7" id="KW-1133">Transmembrane helix</keyword>
<feature type="transmembrane region" description="Helical" evidence="7">
    <location>
        <begin position="292"/>
        <end position="312"/>
    </location>
</feature>
<keyword evidence="8" id="KW-0732">Signal</keyword>
<dbReference type="Gene3D" id="1.20.1530.20">
    <property type="match status" value="1"/>
</dbReference>
<feature type="transmembrane region" description="Helical" evidence="7">
    <location>
        <begin position="138"/>
        <end position="156"/>
    </location>
</feature>
<evidence type="ECO:0000256" key="6">
    <source>
        <dbReference type="SAM" id="MobiDB-lite"/>
    </source>
</evidence>
<evidence type="ECO:0000313" key="10">
    <source>
        <dbReference type="Proteomes" id="UP001165085"/>
    </source>
</evidence>
<feature type="transmembrane region" description="Helical" evidence="7">
    <location>
        <begin position="231"/>
        <end position="250"/>
    </location>
</feature>
<comment type="caution">
    <text evidence="9">The sequence shown here is derived from an EMBL/GenBank/DDBJ whole genome shotgun (WGS) entry which is preliminary data.</text>
</comment>
<dbReference type="InterPro" id="IPR002657">
    <property type="entry name" value="BilAc:Na_symport/Acr3"/>
</dbReference>
<dbReference type="GO" id="GO:0016020">
    <property type="term" value="C:membrane"/>
    <property type="evidence" value="ECO:0007669"/>
    <property type="project" value="UniProtKB-SubCell"/>
</dbReference>
<feature type="signal peptide" evidence="8">
    <location>
        <begin position="1"/>
        <end position="15"/>
    </location>
</feature>
<evidence type="ECO:0000256" key="8">
    <source>
        <dbReference type="SAM" id="SignalP"/>
    </source>
</evidence>
<feature type="transmembrane region" description="Helical" evidence="7">
    <location>
        <begin position="262"/>
        <end position="280"/>
    </location>
</feature>
<comment type="similarity">
    <text evidence="2">Belongs to the bile acid:sodium symporter (BASS) (TC 2.A.28) family.</text>
</comment>
<evidence type="ECO:0000256" key="7">
    <source>
        <dbReference type="SAM" id="Phobius"/>
    </source>
</evidence>
<feature type="transmembrane region" description="Helical" evidence="7">
    <location>
        <begin position="106"/>
        <end position="126"/>
    </location>
</feature>
<evidence type="ECO:0000256" key="5">
    <source>
        <dbReference type="ARBA" id="ARBA00023136"/>
    </source>
</evidence>
<dbReference type="PANTHER" id="PTHR10361">
    <property type="entry name" value="SODIUM-BILE ACID COTRANSPORTER"/>
    <property type="match status" value="1"/>
</dbReference>
<dbReference type="InterPro" id="IPR004710">
    <property type="entry name" value="Bilac:Na_transpt"/>
</dbReference>
<evidence type="ECO:0000256" key="4">
    <source>
        <dbReference type="ARBA" id="ARBA00022989"/>
    </source>
</evidence>
<dbReference type="Proteomes" id="UP001165085">
    <property type="component" value="Unassembled WGS sequence"/>
</dbReference>
<dbReference type="OrthoDB" id="203097at2759"/>
<protein>
    <submittedName>
        <fullName evidence="9">Uncharacterized protein</fullName>
    </submittedName>
</protein>
<evidence type="ECO:0000256" key="1">
    <source>
        <dbReference type="ARBA" id="ARBA00004141"/>
    </source>
</evidence>
<sequence length="381" mass="40393">MKLLILCLLIVSSHTFLFPGPVVKLRSVHAFDRRAAIPPSLRRHTPSLNALQSSPSNNDDETISHRTPAHLKILNDLTTLFPFFVLSSAILGLLRPSTLTWFSKSSSTITASLATIMIGMGMTLSADDFLEVLKKPKVVGFGVACQFICMPLAALASSRIFKLPPALALGLILVGTCPGGTASNLVTLLSNASVPLSVLMTSTSTILATILTPTLTKLLTTSSINVDGFQLFKSTASVVLLPITLGMVLNKYLPRLSKTISSYTPFTSVILVSLICGSVVASNSSILLTSGLPVILSVLTLHSLGFFLGYFFPSLQGYSKKTCRTISIETGMQNSALAVVLAGSLGVEGAMVPGAVSATVHSCIGSALGGIWRWRDQRKKE</sequence>
<feature type="compositionally biased region" description="Polar residues" evidence="6">
    <location>
        <begin position="46"/>
        <end position="57"/>
    </location>
</feature>
<accession>A0A9W6ZQ68</accession>
<feature type="transmembrane region" description="Helical" evidence="7">
    <location>
        <begin position="168"/>
        <end position="190"/>
    </location>
</feature>
<keyword evidence="3 7" id="KW-0812">Transmembrane</keyword>
<keyword evidence="10" id="KW-1185">Reference proteome</keyword>
<reference evidence="10" key="1">
    <citation type="journal article" date="2023" name="Commun. Biol.">
        <title>Genome analysis of Parmales, the sister group of diatoms, reveals the evolutionary specialization of diatoms from phago-mixotrophs to photoautotrophs.</title>
        <authorList>
            <person name="Ban H."/>
            <person name="Sato S."/>
            <person name="Yoshikawa S."/>
            <person name="Yamada K."/>
            <person name="Nakamura Y."/>
            <person name="Ichinomiya M."/>
            <person name="Sato N."/>
            <person name="Blanc-Mathieu R."/>
            <person name="Endo H."/>
            <person name="Kuwata A."/>
            <person name="Ogata H."/>
        </authorList>
    </citation>
    <scope>NUCLEOTIDE SEQUENCE [LARGE SCALE GENOMIC DNA]</scope>
    <source>
        <strain evidence="10">NIES 3701</strain>
    </source>
</reference>
<gene>
    <name evidence="9" type="ORF">TrST_g12188</name>
</gene>
<evidence type="ECO:0000256" key="2">
    <source>
        <dbReference type="ARBA" id="ARBA00006528"/>
    </source>
</evidence>
<proteinExistence type="inferred from homology"/>
<dbReference type="EMBL" id="BRXY01000028">
    <property type="protein sequence ID" value="GMH54579.1"/>
    <property type="molecule type" value="Genomic_DNA"/>
</dbReference>
<name>A0A9W6ZQ68_9STRA</name>
<evidence type="ECO:0000313" key="9">
    <source>
        <dbReference type="EMBL" id="GMH54579.1"/>
    </source>
</evidence>
<feature type="chain" id="PRO_5040903563" evidence="8">
    <location>
        <begin position="16"/>
        <end position="381"/>
    </location>
</feature>